<protein>
    <submittedName>
        <fullName evidence="3">Uncharacterized protein</fullName>
    </submittedName>
</protein>
<dbReference type="Proteomes" id="UP000251072">
    <property type="component" value="Unassembled WGS sequence"/>
</dbReference>
<dbReference type="EMBL" id="CP030085">
    <property type="protein sequence ID" value="AWW50015.1"/>
    <property type="molecule type" value="Genomic_DNA"/>
</dbReference>
<dbReference type="Proteomes" id="UP000762271">
    <property type="component" value="Unassembled WGS sequence"/>
</dbReference>
<feature type="region of interest" description="Disordered" evidence="1">
    <location>
        <begin position="100"/>
        <end position="169"/>
    </location>
</feature>
<dbReference type="AlphaFoldDB" id="A0A2Z4JT26"/>
<sequence>MTLPISLRFRIFALLFLASCCFTPLTFATPEEEAQLESLNKIDQQLELQRDWAKYRWEKAQNECYTHYWVSYCLSGARSDYRKAIDPISTQQIALHTEQRKIRESLKDQKDAEKIANRASPEKAAERAENKQKYEQKQKDAAQRAADLEQRRKDAPKRSQENKAGTQLD</sequence>
<dbReference type="Proteomes" id="UP000783102">
    <property type="component" value="Unassembled WGS sequence"/>
</dbReference>
<reference evidence="3" key="3">
    <citation type="journal article" date="2019" name="Int. J. Syst. Evol. Microbiol.">
        <title>Polynucleobacter paneuropaeus sp. nov., characterized by six strains isolated from freshwater lakes located along a 3000 km north-south cross-section across Europe.</title>
        <authorList>
            <person name="Hoetzinger M."/>
            <person name="Schmidt J."/>
            <person name="Pitt A."/>
            <person name="Koll U."/>
            <person name="Lang E."/>
            <person name="Hahn M.W."/>
        </authorList>
    </citation>
    <scope>NUCLEOTIDE SEQUENCE</scope>
    <source>
        <strain evidence="3">MG-25-Pas1-D2</strain>
    </source>
</reference>
<dbReference type="RefSeq" id="WP_112203525.1">
    <property type="nucleotide sequence ID" value="NZ_CBCSBS010000001.1"/>
</dbReference>
<dbReference type="Proteomes" id="UP000248592">
    <property type="component" value="Chromosome"/>
</dbReference>
<evidence type="ECO:0000313" key="5">
    <source>
        <dbReference type="EMBL" id="MBT8590815.1"/>
    </source>
</evidence>
<reference evidence="4" key="4">
    <citation type="journal article" date="2021" name="Genome Biol. Evol.">
        <title>Continental-Scale Gene Flow Prevents Allopatric Divergence of Pelagic Freshwater Bacteria.</title>
        <authorList>
            <person name="Hoetzinger M."/>
            <person name="Pitt A."/>
            <person name="Huemer A."/>
            <person name="Hahn M.W."/>
        </authorList>
    </citation>
    <scope>NUCLEOTIDE SEQUENCE</scope>
    <source>
        <strain evidence="5">AP-YLGG-20-G6</strain>
        <strain evidence="4">SM1-W8</strain>
    </source>
</reference>
<evidence type="ECO:0000313" key="3">
    <source>
        <dbReference type="EMBL" id="AWW50015.1"/>
    </source>
</evidence>
<reference evidence="6 8" key="2">
    <citation type="submission" date="2018-06" db="EMBL/GenBank/DDBJ databases">
        <title>Genome of strain Polynucleobacter sp. FUKU-NW-11.</title>
        <authorList>
            <person name="Hahn M.W."/>
        </authorList>
    </citation>
    <scope>NUCLEOTIDE SEQUENCE [LARGE SCALE GENOMIC DNA]</scope>
    <source>
        <strain evidence="6">FUKU-NW-11</strain>
        <strain evidence="8">FUKU-NW11</strain>
    </source>
</reference>
<keyword evidence="2" id="KW-0732">Signal</keyword>
<reference evidence="7" key="1">
    <citation type="submission" date="2018-06" db="EMBL/GenBank/DDBJ databases">
        <title>Description of a new Polynucleobacter species.</title>
        <authorList>
            <person name="Hahn M.W."/>
        </authorList>
    </citation>
    <scope>NUCLEOTIDE SEQUENCE [LARGE SCALE GENOMIC DNA]</scope>
    <source>
        <strain evidence="7">MG-25-Pas1-D2</strain>
    </source>
</reference>
<evidence type="ECO:0000313" key="6">
    <source>
        <dbReference type="EMBL" id="RAZ41984.1"/>
    </source>
</evidence>
<dbReference type="EMBL" id="JAANGI010000001">
    <property type="protein sequence ID" value="MBT8590815.1"/>
    <property type="molecule type" value="Genomic_DNA"/>
</dbReference>
<keyword evidence="8" id="KW-1185">Reference proteome</keyword>
<evidence type="ECO:0000313" key="8">
    <source>
        <dbReference type="Proteomes" id="UP000251072"/>
    </source>
</evidence>
<accession>A0A2Z4JT26</accession>
<name>A0A2Z4JT26_9BURK</name>
<evidence type="ECO:0000256" key="1">
    <source>
        <dbReference type="SAM" id="MobiDB-lite"/>
    </source>
</evidence>
<proteinExistence type="predicted"/>
<organism evidence="3 7">
    <name type="scientific">Polynucleobacter paneuropaeus</name>
    <dbReference type="NCBI Taxonomy" id="2527775"/>
    <lineage>
        <taxon>Bacteria</taxon>
        <taxon>Pseudomonadati</taxon>
        <taxon>Pseudomonadota</taxon>
        <taxon>Betaproteobacteria</taxon>
        <taxon>Burkholderiales</taxon>
        <taxon>Burkholderiaceae</taxon>
        <taxon>Polynucleobacter</taxon>
    </lineage>
</organism>
<evidence type="ECO:0000256" key="2">
    <source>
        <dbReference type="SAM" id="SignalP"/>
    </source>
</evidence>
<dbReference type="EMBL" id="QMCH01000003">
    <property type="protein sequence ID" value="RAZ41984.1"/>
    <property type="molecule type" value="Genomic_DNA"/>
</dbReference>
<dbReference type="EMBL" id="JAANEY010000001">
    <property type="protein sequence ID" value="MBT8550501.1"/>
    <property type="molecule type" value="Genomic_DNA"/>
</dbReference>
<evidence type="ECO:0000313" key="4">
    <source>
        <dbReference type="EMBL" id="MBT8550501.1"/>
    </source>
</evidence>
<gene>
    <name evidence="6" type="ORF">DP176_05260</name>
    <name evidence="5" type="ORF">G6693_02605</name>
    <name evidence="4" type="ORF">G6731_00810</name>
    <name evidence="3" type="ORF">Pas1_06245</name>
</gene>
<feature type="chain" id="PRO_5044583722" evidence="2">
    <location>
        <begin position="29"/>
        <end position="169"/>
    </location>
</feature>
<feature type="signal peptide" evidence="2">
    <location>
        <begin position="1"/>
        <end position="28"/>
    </location>
</feature>
<feature type="compositionally biased region" description="Basic and acidic residues" evidence="1">
    <location>
        <begin position="100"/>
        <end position="161"/>
    </location>
</feature>
<evidence type="ECO:0000313" key="7">
    <source>
        <dbReference type="Proteomes" id="UP000248592"/>
    </source>
</evidence>